<dbReference type="NCBIfam" id="TIGR00530">
    <property type="entry name" value="AGP_acyltrn"/>
    <property type="match status" value="1"/>
</dbReference>
<evidence type="ECO:0000256" key="16">
    <source>
        <dbReference type="ARBA" id="ARBA00023315"/>
    </source>
</evidence>
<dbReference type="EC" id="2.3.1.51" evidence="6 18"/>
<comment type="pathway">
    <text evidence="3">Phospholipid metabolism; CDP-diacylglycerol biosynthesis; CDP-diacylglycerol from sn-glycerol 3-phosphate: step 2/3.</text>
</comment>
<keyword evidence="19" id="KW-1133">Transmembrane helix</keyword>
<evidence type="ECO:0000256" key="10">
    <source>
        <dbReference type="ARBA" id="ARBA00022519"/>
    </source>
</evidence>
<dbReference type="SUPFAM" id="SSF69593">
    <property type="entry name" value="Glycerol-3-phosphate (1)-acyltransferase"/>
    <property type="match status" value="1"/>
</dbReference>
<dbReference type="SMART" id="SM00563">
    <property type="entry name" value="PlsC"/>
    <property type="match status" value="1"/>
</dbReference>
<comment type="subcellular location">
    <subcellularLocation>
        <location evidence="2">Cell inner membrane</location>
        <topology evidence="2">Peripheral membrane protein</topology>
    </subcellularLocation>
</comment>
<evidence type="ECO:0000256" key="14">
    <source>
        <dbReference type="ARBA" id="ARBA00023209"/>
    </source>
</evidence>
<keyword evidence="16 18" id="KW-0012">Acyltransferase</keyword>
<keyword evidence="9 18" id="KW-0444">Lipid biosynthesis</keyword>
<dbReference type="PANTHER" id="PTHR10434">
    <property type="entry name" value="1-ACYL-SN-GLYCEROL-3-PHOSPHATE ACYLTRANSFERASE"/>
    <property type="match status" value="1"/>
</dbReference>
<accession>A0A3D8IUE5</accession>
<feature type="domain" description="Phospholipid/glycerol acyltransferase" evidence="20">
    <location>
        <begin position="64"/>
        <end position="179"/>
    </location>
</feature>
<keyword evidence="15 18" id="KW-1208">Phospholipid metabolism</keyword>
<proteinExistence type="inferred from homology"/>
<dbReference type="RefSeq" id="WP_104724761.1">
    <property type="nucleotide sequence ID" value="NZ_FZNE01000006.1"/>
</dbReference>
<reference evidence="21 22" key="1">
    <citation type="submission" date="2018-04" db="EMBL/GenBank/DDBJ databases">
        <title>Novel Campyloabacter and Helicobacter Species and Strains.</title>
        <authorList>
            <person name="Mannion A.J."/>
            <person name="Shen Z."/>
            <person name="Fox J.G."/>
        </authorList>
    </citation>
    <scope>NUCLEOTIDE SEQUENCE [LARGE SCALE GENOMIC DNA]</scope>
    <source>
        <strain evidence="21 22">ATCC 700242</strain>
    </source>
</reference>
<evidence type="ECO:0000256" key="12">
    <source>
        <dbReference type="ARBA" id="ARBA00023098"/>
    </source>
</evidence>
<evidence type="ECO:0000256" key="5">
    <source>
        <dbReference type="ARBA" id="ARBA00008655"/>
    </source>
</evidence>
<keyword evidence="10" id="KW-0997">Cell inner membrane</keyword>
<dbReference type="GO" id="GO:0005886">
    <property type="term" value="C:plasma membrane"/>
    <property type="evidence" value="ECO:0007669"/>
    <property type="project" value="UniProtKB-SubCell"/>
</dbReference>
<evidence type="ECO:0000256" key="18">
    <source>
        <dbReference type="RuleBase" id="RU361267"/>
    </source>
</evidence>
<comment type="catalytic activity">
    <reaction evidence="1 18">
        <text>a 1-acyl-sn-glycero-3-phosphate + an acyl-CoA = a 1,2-diacyl-sn-glycero-3-phosphate + CoA</text>
        <dbReference type="Rhea" id="RHEA:19709"/>
        <dbReference type="ChEBI" id="CHEBI:57287"/>
        <dbReference type="ChEBI" id="CHEBI:57970"/>
        <dbReference type="ChEBI" id="CHEBI:58342"/>
        <dbReference type="ChEBI" id="CHEBI:58608"/>
        <dbReference type="EC" id="2.3.1.51"/>
    </reaction>
</comment>
<keyword evidence="13 19" id="KW-0472">Membrane</keyword>
<name>A0A3D8IUE5_9HELI</name>
<evidence type="ECO:0000259" key="20">
    <source>
        <dbReference type="SMART" id="SM00563"/>
    </source>
</evidence>
<dbReference type="EMBL" id="NXLU01000008">
    <property type="protein sequence ID" value="RDU68630.1"/>
    <property type="molecule type" value="Genomic_DNA"/>
</dbReference>
<keyword evidence="12 18" id="KW-0443">Lipid metabolism</keyword>
<dbReference type="InterPro" id="IPR002123">
    <property type="entry name" value="Plipid/glycerol_acylTrfase"/>
</dbReference>
<comment type="pathway">
    <text evidence="4">Lipid metabolism.</text>
</comment>
<dbReference type="CDD" id="cd07989">
    <property type="entry name" value="LPLAT_AGPAT-like"/>
    <property type="match status" value="1"/>
</dbReference>
<dbReference type="InterPro" id="IPR004552">
    <property type="entry name" value="AGP_acyltrans"/>
</dbReference>
<dbReference type="Proteomes" id="UP000257067">
    <property type="component" value="Unassembled WGS sequence"/>
</dbReference>
<dbReference type="Pfam" id="PF01553">
    <property type="entry name" value="Acyltransferase"/>
    <property type="match status" value="1"/>
</dbReference>
<evidence type="ECO:0000256" key="1">
    <source>
        <dbReference type="ARBA" id="ARBA00001141"/>
    </source>
</evidence>
<evidence type="ECO:0000256" key="6">
    <source>
        <dbReference type="ARBA" id="ARBA00013211"/>
    </source>
</evidence>
<sequence>MLVNKLRGIYATITIAVGLAVIVFFIKFFHKKDNARLARTWCRLFFPFNRFEIEVMGAFDESADILMLNHQSVADIIFLESLHPRNICWIAKKQLGEIPFYGYALRGPEMILIDREDKSSLIYLLKEAKIKLAQNRPLVIFPEGTRCKDESKFLPFKSGAKLITEKFNLKVQPIVLVNSAKIYSTSPFQSCAKKAKVIALEAFTPEKGSDWYESIQVQMQEVYKKHYKELNP</sequence>
<dbReference type="UniPathway" id="UPA00557">
    <property type="reaction ID" value="UER00613"/>
</dbReference>
<dbReference type="AlphaFoldDB" id="A0A3D8IUE5"/>
<evidence type="ECO:0000313" key="21">
    <source>
        <dbReference type="EMBL" id="RDU68630.1"/>
    </source>
</evidence>
<dbReference type="GO" id="GO:0006654">
    <property type="term" value="P:phosphatidic acid biosynthetic process"/>
    <property type="evidence" value="ECO:0007669"/>
    <property type="project" value="TreeGrafter"/>
</dbReference>
<keyword evidence="11 18" id="KW-0808">Transferase</keyword>
<keyword evidence="8" id="KW-1003">Cell membrane</keyword>
<protein>
    <recommendedName>
        <fullName evidence="7 18">1-acyl-sn-glycerol-3-phosphate acyltransferase</fullName>
        <ecNumber evidence="6 18">2.3.1.51</ecNumber>
    </recommendedName>
</protein>
<evidence type="ECO:0000256" key="19">
    <source>
        <dbReference type="SAM" id="Phobius"/>
    </source>
</evidence>
<gene>
    <name evidence="21" type="ORF">CQA62_05880</name>
</gene>
<organism evidence="21 22">
    <name type="scientific">Helicobacter cholecystus</name>
    <dbReference type="NCBI Taxonomy" id="45498"/>
    <lineage>
        <taxon>Bacteria</taxon>
        <taxon>Pseudomonadati</taxon>
        <taxon>Campylobacterota</taxon>
        <taxon>Epsilonproteobacteria</taxon>
        <taxon>Campylobacterales</taxon>
        <taxon>Helicobacteraceae</taxon>
        <taxon>Helicobacter</taxon>
    </lineage>
</organism>
<keyword evidence="22" id="KW-1185">Reference proteome</keyword>
<evidence type="ECO:0000256" key="3">
    <source>
        <dbReference type="ARBA" id="ARBA00004728"/>
    </source>
</evidence>
<evidence type="ECO:0000256" key="4">
    <source>
        <dbReference type="ARBA" id="ARBA00005189"/>
    </source>
</evidence>
<evidence type="ECO:0000313" key="22">
    <source>
        <dbReference type="Proteomes" id="UP000257067"/>
    </source>
</evidence>
<comment type="function">
    <text evidence="17">Converts lysophosphatidic acid (LPA) into phosphatidic acid by incorporating acyl moiety at the 2 position.</text>
</comment>
<feature type="transmembrane region" description="Helical" evidence="19">
    <location>
        <begin position="6"/>
        <end position="29"/>
    </location>
</feature>
<evidence type="ECO:0000256" key="15">
    <source>
        <dbReference type="ARBA" id="ARBA00023264"/>
    </source>
</evidence>
<evidence type="ECO:0000256" key="7">
    <source>
        <dbReference type="ARBA" id="ARBA00016139"/>
    </source>
</evidence>
<evidence type="ECO:0000256" key="9">
    <source>
        <dbReference type="ARBA" id="ARBA00022516"/>
    </source>
</evidence>
<evidence type="ECO:0000256" key="13">
    <source>
        <dbReference type="ARBA" id="ARBA00023136"/>
    </source>
</evidence>
<evidence type="ECO:0000256" key="8">
    <source>
        <dbReference type="ARBA" id="ARBA00022475"/>
    </source>
</evidence>
<evidence type="ECO:0000256" key="17">
    <source>
        <dbReference type="ARBA" id="ARBA00037183"/>
    </source>
</evidence>
<comment type="similarity">
    <text evidence="5 18">Belongs to the 1-acyl-sn-glycerol-3-phosphate acyltransferase family.</text>
</comment>
<keyword evidence="14 18" id="KW-0594">Phospholipid biosynthesis</keyword>
<dbReference type="GO" id="GO:0003841">
    <property type="term" value="F:1-acylglycerol-3-phosphate O-acyltransferase activity"/>
    <property type="evidence" value="ECO:0007669"/>
    <property type="project" value="UniProtKB-UniRule"/>
</dbReference>
<keyword evidence="19" id="KW-0812">Transmembrane</keyword>
<comment type="domain">
    <text evidence="18">The HXXXXD motif is essential for acyltransferase activity and may constitute the binding site for the phosphate moiety of the glycerol-3-phosphate.</text>
</comment>
<dbReference type="OrthoDB" id="9809618at2"/>
<dbReference type="PANTHER" id="PTHR10434:SF59">
    <property type="entry name" value="1-ACYL-SN-GLYCEROL-3-PHOSPHATE ACYLTRANSFERASE"/>
    <property type="match status" value="1"/>
</dbReference>
<evidence type="ECO:0000256" key="11">
    <source>
        <dbReference type="ARBA" id="ARBA00022679"/>
    </source>
</evidence>
<dbReference type="GO" id="GO:0016024">
    <property type="term" value="P:CDP-diacylglycerol biosynthetic process"/>
    <property type="evidence" value="ECO:0007669"/>
    <property type="project" value="UniProtKB-UniPathway"/>
</dbReference>
<evidence type="ECO:0000256" key="2">
    <source>
        <dbReference type="ARBA" id="ARBA00004417"/>
    </source>
</evidence>
<comment type="caution">
    <text evidence="21">The sequence shown here is derived from an EMBL/GenBank/DDBJ whole genome shotgun (WGS) entry which is preliminary data.</text>
</comment>